<dbReference type="InterPro" id="IPR013324">
    <property type="entry name" value="RNA_pol_sigma_r3/r4-like"/>
</dbReference>
<dbReference type="STRING" id="391625.PPSIR1_20919"/>
<gene>
    <name evidence="8" type="ORF">PPSIR1_20919</name>
</gene>
<evidence type="ECO:0000259" key="7">
    <source>
        <dbReference type="Pfam" id="PF08281"/>
    </source>
</evidence>
<proteinExistence type="inferred from homology"/>
<dbReference type="PANTHER" id="PTHR43133:SF8">
    <property type="entry name" value="RNA POLYMERASE SIGMA FACTOR HI_1459-RELATED"/>
    <property type="match status" value="1"/>
</dbReference>
<evidence type="ECO:0000256" key="1">
    <source>
        <dbReference type="ARBA" id="ARBA00010641"/>
    </source>
</evidence>
<protein>
    <submittedName>
        <fullName evidence="8">RNA polymerase sigma factor</fullName>
    </submittedName>
</protein>
<dbReference type="InterPro" id="IPR013249">
    <property type="entry name" value="RNA_pol_sigma70_r4_t2"/>
</dbReference>
<dbReference type="SUPFAM" id="SSF88946">
    <property type="entry name" value="Sigma2 domain of RNA polymerase sigma factors"/>
    <property type="match status" value="1"/>
</dbReference>
<dbReference type="InterPro" id="IPR039425">
    <property type="entry name" value="RNA_pol_sigma-70-like"/>
</dbReference>
<dbReference type="Gene3D" id="1.10.10.10">
    <property type="entry name" value="Winged helix-like DNA-binding domain superfamily/Winged helix DNA-binding domain"/>
    <property type="match status" value="1"/>
</dbReference>
<keyword evidence="3" id="KW-0731">Sigma factor</keyword>
<reference evidence="8 9" key="1">
    <citation type="submission" date="2007-06" db="EMBL/GenBank/DDBJ databases">
        <authorList>
            <person name="Shimkets L."/>
            <person name="Ferriera S."/>
            <person name="Johnson J."/>
            <person name="Kravitz S."/>
            <person name="Beeson K."/>
            <person name="Sutton G."/>
            <person name="Rogers Y.-H."/>
            <person name="Friedman R."/>
            <person name="Frazier M."/>
            <person name="Venter J.C."/>
        </authorList>
    </citation>
    <scope>NUCLEOTIDE SEQUENCE [LARGE SCALE GENOMIC DNA]</scope>
    <source>
        <strain evidence="8 9">SIR-1</strain>
    </source>
</reference>
<dbReference type="OrthoDB" id="3688906at2"/>
<dbReference type="Pfam" id="PF04542">
    <property type="entry name" value="Sigma70_r2"/>
    <property type="match status" value="1"/>
</dbReference>
<dbReference type="SUPFAM" id="SSF88659">
    <property type="entry name" value="Sigma3 and sigma4 domains of RNA polymerase sigma factors"/>
    <property type="match status" value="1"/>
</dbReference>
<dbReference type="NCBIfam" id="TIGR02937">
    <property type="entry name" value="sigma70-ECF"/>
    <property type="match status" value="1"/>
</dbReference>
<keyword evidence="9" id="KW-1185">Reference proteome</keyword>
<dbReference type="GO" id="GO:0003677">
    <property type="term" value="F:DNA binding"/>
    <property type="evidence" value="ECO:0007669"/>
    <property type="project" value="UniProtKB-KW"/>
</dbReference>
<dbReference type="Gene3D" id="1.10.1740.10">
    <property type="match status" value="1"/>
</dbReference>
<dbReference type="PANTHER" id="PTHR43133">
    <property type="entry name" value="RNA POLYMERASE ECF-TYPE SIGMA FACTO"/>
    <property type="match status" value="1"/>
</dbReference>
<evidence type="ECO:0000313" key="9">
    <source>
        <dbReference type="Proteomes" id="UP000005801"/>
    </source>
</evidence>
<dbReference type="InterPro" id="IPR007627">
    <property type="entry name" value="RNA_pol_sigma70_r2"/>
</dbReference>
<evidence type="ECO:0000313" key="8">
    <source>
        <dbReference type="EMBL" id="EDM79530.1"/>
    </source>
</evidence>
<organism evidence="8 9">
    <name type="scientific">Plesiocystis pacifica SIR-1</name>
    <dbReference type="NCBI Taxonomy" id="391625"/>
    <lineage>
        <taxon>Bacteria</taxon>
        <taxon>Pseudomonadati</taxon>
        <taxon>Myxococcota</taxon>
        <taxon>Polyangia</taxon>
        <taxon>Nannocystales</taxon>
        <taxon>Nannocystaceae</taxon>
        <taxon>Plesiocystis</taxon>
    </lineage>
</organism>
<evidence type="ECO:0000256" key="3">
    <source>
        <dbReference type="ARBA" id="ARBA00023082"/>
    </source>
</evidence>
<dbReference type="AlphaFoldDB" id="A6G3C3"/>
<keyword evidence="5" id="KW-0804">Transcription</keyword>
<evidence type="ECO:0000259" key="6">
    <source>
        <dbReference type="Pfam" id="PF04542"/>
    </source>
</evidence>
<comment type="caution">
    <text evidence="8">The sequence shown here is derived from an EMBL/GenBank/DDBJ whole genome shotgun (WGS) entry which is preliminary data.</text>
</comment>
<dbReference type="RefSeq" id="WP_006971222.1">
    <property type="nucleotide sequence ID" value="NZ_ABCS01000018.1"/>
</dbReference>
<feature type="domain" description="RNA polymerase sigma-70 region 2" evidence="6">
    <location>
        <begin position="26"/>
        <end position="92"/>
    </location>
</feature>
<feature type="domain" description="RNA polymerase sigma factor 70 region 4 type 2" evidence="7">
    <location>
        <begin position="123"/>
        <end position="175"/>
    </location>
</feature>
<evidence type="ECO:0000256" key="4">
    <source>
        <dbReference type="ARBA" id="ARBA00023125"/>
    </source>
</evidence>
<name>A6G3C3_9BACT</name>
<dbReference type="InterPro" id="IPR013325">
    <property type="entry name" value="RNA_pol_sigma_r2"/>
</dbReference>
<evidence type="ECO:0000256" key="2">
    <source>
        <dbReference type="ARBA" id="ARBA00023015"/>
    </source>
</evidence>
<dbReference type="GO" id="GO:0016987">
    <property type="term" value="F:sigma factor activity"/>
    <property type="evidence" value="ECO:0007669"/>
    <property type="project" value="UniProtKB-KW"/>
</dbReference>
<dbReference type="Proteomes" id="UP000005801">
    <property type="component" value="Unassembled WGS sequence"/>
</dbReference>
<comment type="similarity">
    <text evidence="1">Belongs to the sigma-70 factor family. ECF subfamily.</text>
</comment>
<keyword evidence="2" id="KW-0805">Transcription regulation</keyword>
<dbReference type="Pfam" id="PF08281">
    <property type="entry name" value="Sigma70_r4_2"/>
    <property type="match status" value="1"/>
</dbReference>
<dbReference type="InterPro" id="IPR014284">
    <property type="entry name" value="RNA_pol_sigma-70_dom"/>
</dbReference>
<dbReference type="eggNOG" id="COG1595">
    <property type="taxonomic scope" value="Bacteria"/>
</dbReference>
<sequence>MQLSKLGDIELVELWSKGNREAGNRLVKRYYAEVTRYFMNAVDDDNRRDLTQRTFAELCKSYQRFKGDASFRSYLFGISRNVLNAFLRERYRRREHFDPMVHTVEDAGQRTPSRAFSSLIRHEALVHCLRALPVEHKQLLELYYWHNLTADELAVVFDVPAPTIRTRVHNLKRRLKSKIAEHEPTLANVNIEQQLESIRRLLGFGPNAMDQRPPLGAPND</sequence>
<evidence type="ECO:0000256" key="5">
    <source>
        <dbReference type="ARBA" id="ARBA00023163"/>
    </source>
</evidence>
<dbReference type="GO" id="GO:0006352">
    <property type="term" value="P:DNA-templated transcription initiation"/>
    <property type="evidence" value="ECO:0007669"/>
    <property type="project" value="InterPro"/>
</dbReference>
<keyword evidence="4" id="KW-0238">DNA-binding</keyword>
<dbReference type="EMBL" id="ABCS01000018">
    <property type="protein sequence ID" value="EDM79530.1"/>
    <property type="molecule type" value="Genomic_DNA"/>
</dbReference>
<dbReference type="InterPro" id="IPR036388">
    <property type="entry name" value="WH-like_DNA-bd_sf"/>
</dbReference>
<accession>A6G3C3</accession>